<dbReference type="PANTHER" id="PTHR43867:SF2">
    <property type="entry name" value="CELLULOSE SYNTHASE CATALYTIC SUBUNIT A [UDP-FORMING]"/>
    <property type="match status" value="1"/>
</dbReference>
<dbReference type="Proteomes" id="UP000824223">
    <property type="component" value="Unassembled WGS sequence"/>
</dbReference>
<evidence type="ECO:0000256" key="6">
    <source>
        <dbReference type="ARBA" id="ARBA00023136"/>
    </source>
</evidence>
<evidence type="ECO:0000256" key="2">
    <source>
        <dbReference type="ARBA" id="ARBA00022676"/>
    </source>
</evidence>
<dbReference type="EMBL" id="DXAK01000045">
    <property type="protein sequence ID" value="HJA07237.1"/>
    <property type="molecule type" value="Genomic_DNA"/>
</dbReference>
<evidence type="ECO:0000256" key="1">
    <source>
        <dbReference type="ARBA" id="ARBA00004141"/>
    </source>
</evidence>
<dbReference type="AlphaFoldDB" id="A0A9D2H9M4"/>
<keyword evidence="6 8" id="KW-0472">Membrane</keyword>
<dbReference type="GO" id="GO:0035438">
    <property type="term" value="F:cyclic-di-GMP binding"/>
    <property type="evidence" value="ECO:0007669"/>
    <property type="project" value="InterPro"/>
</dbReference>
<dbReference type="EC" id="2.4.-.-" evidence="10"/>
<evidence type="ECO:0000256" key="7">
    <source>
        <dbReference type="SAM" id="MobiDB-lite"/>
    </source>
</evidence>
<feature type="region of interest" description="Disordered" evidence="7">
    <location>
        <begin position="581"/>
        <end position="602"/>
    </location>
</feature>
<gene>
    <name evidence="10" type="ORF">H9798_08890</name>
</gene>
<sequence length="661" mass="75977">MTDENKRNRWFIVTIISLSVYLIWRIFFTLPWREGILQTVAGIALVAAETVTSLGMIELMVNRMKSSDYEIPLPHVSDDQFPHVDVFIATHNESPKLLYKTINACTFMEYPDPDKVHIYVCDDGDREEIRKLAEHLGVGYLGLSDNCHAKSGNYNHALSRTSSPLIATFDADMIPRREFLIKTVPYFLMPEKKMGLVQTPQSFYNQDLFQFNLFSEKDIPNEQDFFSREINVMRNTANAAVYTGSNTVILRSALEEIGGFPYDTVTEDFETSLRLQKAGYITYASSEVLAAGLSTTTVASMIGQRVRWARGVIQSIQNTNAVFTKDLTLRARLAYLNSYLYWWTFLCRMIFILSPILFALFGFRLVECGFWELLLFWLPSHLSYRVSMGYLSTNIRNMRWSQIIDTILAPYLIIPVFLESVGIHYKKFKVTDKKKQRVQTASFRYLIPHGILILLTVASILRFLRGKYGLALVYSSVILFWLGYNLVALLYAVFFMLGRESRRISDRIGAEEKAEVWKDGEYRKGRTVDVSEEGIALRLSGMPGLKKGDTFRVVVTTEHYRAALNATCVYSRGEGALQEENVRAEAARTEDKTGSETPSGMSEMRPGVFLAAIVSPEDEESKRNWMQIIHDRKHSLPREIDPWMTVYDEVCWNIRMRWEKR</sequence>
<feature type="transmembrane region" description="Helical" evidence="8">
    <location>
        <begin position="470"/>
        <end position="497"/>
    </location>
</feature>
<feature type="transmembrane region" description="Helical" evidence="8">
    <location>
        <begin position="36"/>
        <end position="57"/>
    </location>
</feature>
<name>A0A9D2H9M4_9FIRM</name>
<dbReference type="SUPFAM" id="SSF53448">
    <property type="entry name" value="Nucleotide-diphospho-sugar transferases"/>
    <property type="match status" value="1"/>
</dbReference>
<evidence type="ECO:0000256" key="4">
    <source>
        <dbReference type="ARBA" id="ARBA00022692"/>
    </source>
</evidence>
<evidence type="ECO:0000313" key="11">
    <source>
        <dbReference type="Proteomes" id="UP000824223"/>
    </source>
</evidence>
<dbReference type="Gene3D" id="3.90.550.10">
    <property type="entry name" value="Spore Coat Polysaccharide Biosynthesis Protein SpsA, Chain A"/>
    <property type="match status" value="1"/>
</dbReference>
<protein>
    <submittedName>
        <fullName evidence="10">Glycosyltransferase</fullName>
        <ecNumber evidence="10">2.4.-.-</ecNumber>
    </submittedName>
</protein>
<evidence type="ECO:0000256" key="3">
    <source>
        <dbReference type="ARBA" id="ARBA00022679"/>
    </source>
</evidence>
<reference evidence="10" key="2">
    <citation type="submission" date="2021-04" db="EMBL/GenBank/DDBJ databases">
        <authorList>
            <person name="Gilroy R."/>
        </authorList>
    </citation>
    <scope>NUCLEOTIDE SEQUENCE</scope>
    <source>
        <strain evidence="10">ChiSjej2B20-11307</strain>
    </source>
</reference>
<feature type="transmembrane region" description="Helical" evidence="8">
    <location>
        <begin position="407"/>
        <end position="425"/>
    </location>
</feature>
<reference evidence="10" key="1">
    <citation type="journal article" date="2021" name="PeerJ">
        <title>Extensive microbial diversity within the chicken gut microbiome revealed by metagenomics and culture.</title>
        <authorList>
            <person name="Gilroy R."/>
            <person name="Ravi A."/>
            <person name="Getino M."/>
            <person name="Pursley I."/>
            <person name="Horton D.L."/>
            <person name="Alikhan N.F."/>
            <person name="Baker D."/>
            <person name="Gharbi K."/>
            <person name="Hall N."/>
            <person name="Watson M."/>
            <person name="Adriaenssens E.M."/>
            <person name="Foster-Nyarko E."/>
            <person name="Jarju S."/>
            <person name="Secka A."/>
            <person name="Antonio M."/>
            <person name="Oren A."/>
            <person name="Chaudhuri R.R."/>
            <person name="La Ragione R."/>
            <person name="Hildebrand F."/>
            <person name="Pallen M.J."/>
        </authorList>
    </citation>
    <scope>NUCLEOTIDE SEQUENCE</scope>
    <source>
        <strain evidence="10">ChiSjej2B20-11307</strain>
    </source>
</reference>
<dbReference type="Gene3D" id="2.40.10.220">
    <property type="entry name" value="predicted glycosyltransferase like domains"/>
    <property type="match status" value="1"/>
</dbReference>
<keyword evidence="2 10" id="KW-0328">Glycosyltransferase</keyword>
<feature type="domain" description="PilZ" evidence="9">
    <location>
        <begin position="502"/>
        <end position="575"/>
    </location>
</feature>
<dbReference type="GO" id="GO:0005886">
    <property type="term" value="C:plasma membrane"/>
    <property type="evidence" value="ECO:0007669"/>
    <property type="project" value="TreeGrafter"/>
</dbReference>
<comment type="caution">
    <text evidence="10">The sequence shown here is derived from an EMBL/GenBank/DDBJ whole genome shotgun (WGS) entry which is preliminary data.</text>
</comment>
<dbReference type="CDD" id="cd06421">
    <property type="entry name" value="CESA_CelA_like"/>
    <property type="match status" value="1"/>
</dbReference>
<evidence type="ECO:0000259" key="9">
    <source>
        <dbReference type="Pfam" id="PF07238"/>
    </source>
</evidence>
<evidence type="ECO:0000313" key="10">
    <source>
        <dbReference type="EMBL" id="HJA07237.1"/>
    </source>
</evidence>
<organism evidence="10 11">
    <name type="scientific">Candidatus Mediterraneibacter pullicola</name>
    <dbReference type="NCBI Taxonomy" id="2838682"/>
    <lineage>
        <taxon>Bacteria</taxon>
        <taxon>Bacillati</taxon>
        <taxon>Bacillota</taxon>
        <taxon>Clostridia</taxon>
        <taxon>Lachnospirales</taxon>
        <taxon>Lachnospiraceae</taxon>
        <taxon>Mediterraneibacter</taxon>
    </lineage>
</organism>
<accession>A0A9D2H9M4</accession>
<feature type="transmembrane region" description="Helical" evidence="8">
    <location>
        <begin position="12"/>
        <end position="30"/>
    </location>
</feature>
<evidence type="ECO:0000256" key="8">
    <source>
        <dbReference type="SAM" id="Phobius"/>
    </source>
</evidence>
<feature type="transmembrane region" description="Helical" evidence="8">
    <location>
        <begin position="445"/>
        <end position="464"/>
    </location>
</feature>
<dbReference type="PANTHER" id="PTHR43867">
    <property type="entry name" value="CELLULOSE SYNTHASE CATALYTIC SUBUNIT A [UDP-FORMING]"/>
    <property type="match status" value="1"/>
</dbReference>
<dbReference type="Pfam" id="PF07238">
    <property type="entry name" value="PilZ"/>
    <property type="match status" value="1"/>
</dbReference>
<feature type="transmembrane region" description="Helical" evidence="8">
    <location>
        <begin position="340"/>
        <end position="363"/>
    </location>
</feature>
<dbReference type="GO" id="GO:0016758">
    <property type="term" value="F:hexosyltransferase activity"/>
    <property type="evidence" value="ECO:0007669"/>
    <property type="project" value="TreeGrafter"/>
</dbReference>
<comment type="subcellular location">
    <subcellularLocation>
        <location evidence="1">Membrane</location>
        <topology evidence="1">Multi-pass membrane protein</topology>
    </subcellularLocation>
</comment>
<dbReference type="InterPro" id="IPR029044">
    <property type="entry name" value="Nucleotide-diphossugar_trans"/>
</dbReference>
<feature type="compositionally biased region" description="Basic and acidic residues" evidence="7">
    <location>
        <begin position="581"/>
        <end position="594"/>
    </location>
</feature>
<keyword evidence="3 10" id="KW-0808">Transferase</keyword>
<dbReference type="InterPro" id="IPR050321">
    <property type="entry name" value="Glycosyltr_2/OpgH_subfam"/>
</dbReference>
<keyword evidence="4 8" id="KW-0812">Transmembrane</keyword>
<dbReference type="InterPro" id="IPR009875">
    <property type="entry name" value="PilZ_domain"/>
</dbReference>
<dbReference type="Pfam" id="PF13641">
    <property type="entry name" value="Glyco_tranf_2_3"/>
    <property type="match status" value="1"/>
</dbReference>
<proteinExistence type="predicted"/>
<keyword evidence="5 8" id="KW-1133">Transmembrane helix</keyword>
<evidence type="ECO:0000256" key="5">
    <source>
        <dbReference type="ARBA" id="ARBA00022989"/>
    </source>
</evidence>